<gene>
    <name evidence="1" type="ORF">NSJP_0482</name>
</gene>
<protein>
    <submittedName>
        <fullName evidence="1">Uncharacterized protein</fullName>
    </submittedName>
</protein>
<accession>A0A1W1I0Z3</accession>
<keyword evidence="2" id="KW-1185">Reference proteome</keyword>
<dbReference type="STRING" id="1325564.NSJP_0482"/>
<dbReference type="KEGG" id="nja:NSJP_0482"/>
<dbReference type="Proteomes" id="UP000192042">
    <property type="component" value="Chromosome I"/>
</dbReference>
<organism evidence="1 2">
    <name type="scientific">Nitrospira japonica</name>
    <dbReference type="NCBI Taxonomy" id="1325564"/>
    <lineage>
        <taxon>Bacteria</taxon>
        <taxon>Pseudomonadati</taxon>
        <taxon>Nitrospirota</taxon>
        <taxon>Nitrospiria</taxon>
        <taxon>Nitrospirales</taxon>
        <taxon>Nitrospiraceae</taxon>
        <taxon>Nitrospira</taxon>
    </lineage>
</organism>
<evidence type="ECO:0000313" key="2">
    <source>
        <dbReference type="Proteomes" id="UP000192042"/>
    </source>
</evidence>
<sequence length="132" mass="14302">MALTVGRHQGLGVLTEANFEPVEHSGIRIDAAGMDVRIAMLAELKKSRAVRSLVPFLANVLAILARIIEFIVSVGTVSNGVRLIPLPLRVRTSRPVRKASRYGGTARGFPLEERSVRINPAGRSSSRGSYPE</sequence>
<dbReference type="AlphaFoldDB" id="A0A1W1I0Z3"/>
<dbReference type="EMBL" id="LT828648">
    <property type="protein sequence ID" value="SLM46654.1"/>
    <property type="molecule type" value="Genomic_DNA"/>
</dbReference>
<proteinExistence type="predicted"/>
<reference evidence="1 2" key="1">
    <citation type="submission" date="2017-03" db="EMBL/GenBank/DDBJ databases">
        <authorList>
            <person name="Afonso C.L."/>
            <person name="Miller P.J."/>
            <person name="Scott M.A."/>
            <person name="Spackman E."/>
            <person name="Goraichik I."/>
            <person name="Dimitrov K.M."/>
            <person name="Suarez D.L."/>
            <person name="Swayne D.E."/>
        </authorList>
    </citation>
    <scope>NUCLEOTIDE SEQUENCE [LARGE SCALE GENOMIC DNA]</scope>
    <source>
        <strain evidence="1">Genome sequencing of Nitrospira japonica strain NJ11</strain>
    </source>
</reference>
<evidence type="ECO:0000313" key="1">
    <source>
        <dbReference type="EMBL" id="SLM46654.1"/>
    </source>
</evidence>
<name>A0A1W1I0Z3_9BACT</name>